<keyword evidence="3" id="KW-0862">Zinc</keyword>
<keyword evidence="6" id="KW-1133">Transmembrane helix</keyword>
<evidence type="ECO:0000256" key="2">
    <source>
        <dbReference type="ARBA" id="ARBA00022771"/>
    </source>
</evidence>
<dbReference type="EMBL" id="HBEG01012671">
    <property type="protein sequence ID" value="CAD8352309.1"/>
    <property type="molecule type" value="Transcribed_RNA"/>
</dbReference>
<feature type="transmembrane region" description="Helical" evidence="6">
    <location>
        <begin position="104"/>
        <end position="123"/>
    </location>
</feature>
<feature type="region of interest" description="Disordered" evidence="5">
    <location>
        <begin position="324"/>
        <end position="386"/>
    </location>
</feature>
<evidence type="ECO:0000256" key="4">
    <source>
        <dbReference type="PROSITE-ProRule" id="PRU00175"/>
    </source>
</evidence>
<dbReference type="Pfam" id="PF13639">
    <property type="entry name" value="zf-RING_2"/>
    <property type="match status" value="1"/>
</dbReference>
<keyword evidence="6" id="KW-0472">Membrane</keyword>
<evidence type="ECO:0000256" key="3">
    <source>
        <dbReference type="ARBA" id="ARBA00022833"/>
    </source>
</evidence>
<dbReference type="SMART" id="SM00184">
    <property type="entry name" value="RING"/>
    <property type="match status" value="1"/>
</dbReference>
<dbReference type="GO" id="GO:0061630">
    <property type="term" value="F:ubiquitin protein ligase activity"/>
    <property type="evidence" value="ECO:0007669"/>
    <property type="project" value="TreeGrafter"/>
</dbReference>
<feature type="transmembrane region" description="Helical" evidence="6">
    <location>
        <begin position="216"/>
        <end position="237"/>
    </location>
</feature>
<keyword evidence="1" id="KW-0479">Metal-binding</keyword>
<dbReference type="InterPro" id="IPR013083">
    <property type="entry name" value="Znf_RING/FYVE/PHD"/>
</dbReference>
<proteinExistence type="predicted"/>
<dbReference type="InterPro" id="IPR001841">
    <property type="entry name" value="Znf_RING"/>
</dbReference>
<evidence type="ECO:0000256" key="1">
    <source>
        <dbReference type="ARBA" id="ARBA00022723"/>
    </source>
</evidence>
<keyword evidence="6" id="KW-0812">Transmembrane</keyword>
<protein>
    <recommendedName>
        <fullName evidence="7">RING-type domain-containing protein</fullName>
    </recommendedName>
</protein>
<feature type="domain" description="RING-type" evidence="7">
    <location>
        <begin position="272"/>
        <end position="311"/>
    </location>
</feature>
<dbReference type="SUPFAM" id="SSF57850">
    <property type="entry name" value="RING/U-box"/>
    <property type="match status" value="1"/>
</dbReference>
<dbReference type="GO" id="GO:0016567">
    <property type="term" value="P:protein ubiquitination"/>
    <property type="evidence" value="ECO:0007669"/>
    <property type="project" value="TreeGrafter"/>
</dbReference>
<feature type="compositionally biased region" description="Acidic residues" evidence="5">
    <location>
        <begin position="331"/>
        <end position="340"/>
    </location>
</feature>
<dbReference type="PROSITE" id="PS50089">
    <property type="entry name" value="ZF_RING_2"/>
    <property type="match status" value="1"/>
</dbReference>
<dbReference type="PANTHER" id="PTHR45969">
    <property type="entry name" value="RING ZINC FINGER PROTEIN-RELATED"/>
    <property type="match status" value="1"/>
</dbReference>
<evidence type="ECO:0000313" key="8">
    <source>
        <dbReference type="EMBL" id="CAD8352309.1"/>
    </source>
</evidence>
<dbReference type="GO" id="GO:0008270">
    <property type="term" value="F:zinc ion binding"/>
    <property type="evidence" value="ECO:0007669"/>
    <property type="project" value="UniProtKB-KW"/>
</dbReference>
<organism evidence="8">
    <name type="scientific">Pyrodinium bahamense</name>
    <dbReference type="NCBI Taxonomy" id="73915"/>
    <lineage>
        <taxon>Eukaryota</taxon>
        <taxon>Sar</taxon>
        <taxon>Alveolata</taxon>
        <taxon>Dinophyceae</taxon>
        <taxon>Gonyaulacales</taxon>
        <taxon>Pyrocystaceae</taxon>
        <taxon>Pyrodinium</taxon>
    </lineage>
</organism>
<dbReference type="Gene3D" id="3.30.40.10">
    <property type="entry name" value="Zinc/RING finger domain, C3HC4 (zinc finger)"/>
    <property type="match status" value="1"/>
</dbReference>
<evidence type="ECO:0000259" key="7">
    <source>
        <dbReference type="PROSITE" id="PS50089"/>
    </source>
</evidence>
<accession>A0A7S0A4C7</accession>
<reference evidence="8" key="1">
    <citation type="submission" date="2021-01" db="EMBL/GenBank/DDBJ databases">
        <authorList>
            <person name="Corre E."/>
            <person name="Pelletier E."/>
            <person name="Niang G."/>
            <person name="Scheremetjew M."/>
            <person name="Finn R."/>
            <person name="Kale V."/>
            <person name="Holt S."/>
            <person name="Cochrane G."/>
            <person name="Meng A."/>
            <person name="Brown T."/>
            <person name="Cohen L."/>
        </authorList>
    </citation>
    <scope>NUCLEOTIDE SEQUENCE</scope>
    <source>
        <strain evidence="8">Pbaha01</strain>
    </source>
</reference>
<keyword evidence="2 4" id="KW-0863">Zinc-finger</keyword>
<name>A0A7S0A4C7_9DINO</name>
<dbReference type="AlphaFoldDB" id="A0A7S0A4C7"/>
<gene>
    <name evidence="8" type="ORF">PBAH0796_LOCUS7676</name>
</gene>
<evidence type="ECO:0000256" key="6">
    <source>
        <dbReference type="SAM" id="Phobius"/>
    </source>
</evidence>
<dbReference type="PANTHER" id="PTHR45969:SF69">
    <property type="entry name" value="FINGER DOMAIN PROTEIN, PUTATIVE (AFU_ORTHOLOGUE AFUA_3G12190)-RELATED"/>
    <property type="match status" value="1"/>
</dbReference>
<feature type="transmembrane region" description="Helical" evidence="6">
    <location>
        <begin position="129"/>
        <end position="149"/>
    </location>
</feature>
<sequence length="386" mass="43637">MLARSDVDRAAHGAIARCAQCCRLHAREAKCAGLIASLPMVAESAQENFIFYFETHAASELHHQRERQRSGRFSWLCSRAFWVHLVCRTIPCRSSTHLGRALRLYLLSLFVEILTLSIVIYLVEVPSPIRLILFMLTLVLECFLILSALRESEKYKGAHEVRQFQWDIRAKLCVMASGAWLPAAWWFFELVIELRGRRKYAYHWGPRHPVDLQRCLVALAMLLLHAGIAAAVVRMAWRGGNRLLHSLLRPVVLRDRRFAEVPEPARTHETKCSICLAELEVEDTVLPLPCRHVFHSQCLRLWLRRSELCPLRCSGALLHLPAGQRNRGREADEEGGEGEGEVAGRSPSAGAATEETAARREEAPPSDMELESFDEPLPSTLGRISV</sequence>
<evidence type="ECO:0000256" key="5">
    <source>
        <dbReference type="SAM" id="MobiDB-lite"/>
    </source>
</evidence>